<keyword evidence="2" id="KW-0472">Membrane</keyword>
<dbReference type="CDD" id="cd00688">
    <property type="entry name" value="ISOPREN_C2_like"/>
    <property type="match status" value="1"/>
</dbReference>
<dbReference type="Proteomes" id="UP000316095">
    <property type="component" value="Unassembled WGS sequence"/>
</dbReference>
<accession>A0A5C5XHM5</accession>
<dbReference type="RefSeq" id="WP_146504507.1">
    <property type="nucleotide sequence ID" value="NZ_SJPG01000001.1"/>
</dbReference>
<protein>
    <recommendedName>
        <fullName evidence="5">Squalene cyclase C-terminal domain-containing protein</fullName>
    </recommendedName>
</protein>
<organism evidence="3 4">
    <name type="scientific">Rubinisphaera italica</name>
    <dbReference type="NCBI Taxonomy" id="2527969"/>
    <lineage>
        <taxon>Bacteria</taxon>
        <taxon>Pseudomonadati</taxon>
        <taxon>Planctomycetota</taxon>
        <taxon>Planctomycetia</taxon>
        <taxon>Planctomycetales</taxon>
        <taxon>Planctomycetaceae</taxon>
        <taxon>Rubinisphaera</taxon>
    </lineage>
</organism>
<feature type="region of interest" description="Disordered" evidence="1">
    <location>
        <begin position="182"/>
        <end position="202"/>
    </location>
</feature>
<dbReference type="AlphaFoldDB" id="A0A5C5XHM5"/>
<dbReference type="InterPro" id="IPR008930">
    <property type="entry name" value="Terpenoid_cyclase/PrenylTrfase"/>
</dbReference>
<evidence type="ECO:0000256" key="2">
    <source>
        <dbReference type="SAM" id="Phobius"/>
    </source>
</evidence>
<keyword evidence="2" id="KW-0812">Transmembrane</keyword>
<evidence type="ECO:0000256" key="1">
    <source>
        <dbReference type="SAM" id="MobiDB-lite"/>
    </source>
</evidence>
<feature type="compositionally biased region" description="Basic and acidic residues" evidence="1">
    <location>
        <begin position="182"/>
        <end position="198"/>
    </location>
</feature>
<evidence type="ECO:0000313" key="3">
    <source>
        <dbReference type="EMBL" id="TWT62676.1"/>
    </source>
</evidence>
<evidence type="ECO:0000313" key="4">
    <source>
        <dbReference type="Proteomes" id="UP000316095"/>
    </source>
</evidence>
<dbReference type="SUPFAM" id="SSF48239">
    <property type="entry name" value="Terpenoid cyclases/Protein prenyltransferases"/>
    <property type="match status" value="1"/>
</dbReference>
<keyword evidence="2" id="KW-1133">Transmembrane helix</keyword>
<gene>
    <name evidence="3" type="ORF">Pan54_34200</name>
</gene>
<keyword evidence="4" id="KW-1185">Reference proteome</keyword>
<dbReference type="Gene3D" id="1.50.10.20">
    <property type="match status" value="2"/>
</dbReference>
<feature type="transmembrane region" description="Helical" evidence="2">
    <location>
        <begin position="31"/>
        <end position="55"/>
    </location>
</feature>
<sequence length="503" mass="55883">MKPPQANVKVEVLIDSDNQIPESKPGFLDRFLVSGFALSLVLHTLLLIFMALIVFQIPSPEEYLSAIVEYSEDEVELLDDIPDLAELKVEVDEAQFDLVTRQISTTPGGAPELNMMRTESDNGTPTVEVLVKIPELDITSHLGGRSAASRSEMIKLFGGTEQSEKAVERGLKWLADRQRKDGSWSFDHRRPEDKHSDHQAGSLRNCPIGATAMALMAFLGAGHVHTEPGEYSKVVDQGLQFLISQGAEVREGIDFRGRTGADKTDVPGGSHVMYAHALAAIALCEAYGMTRDRTLRTYAQGSLEYIVRIRNREVGGWRYKPEDVGDLSVTGWMVMALKSGQTAGLRFSEIGFTTSEDLLDACQRAEGSQYGYLPGQGPKSSTSAIGLLCRMYLGWGREHPVLRQGASLISQTGPSKENIYYNYYATQIMHHLGGNVWTTWNQEMREWLVNSQVRSGPEVGSWDATDPHSNRGGRLYQTCLSVMTLEVYYRHLPLYQVRAFGEK</sequence>
<evidence type="ECO:0008006" key="5">
    <source>
        <dbReference type="Google" id="ProtNLM"/>
    </source>
</evidence>
<dbReference type="OrthoDB" id="238862at2"/>
<proteinExistence type="predicted"/>
<name>A0A5C5XHM5_9PLAN</name>
<comment type="caution">
    <text evidence="3">The sequence shown here is derived from an EMBL/GenBank/DDBJ whole genome shotgun (WGS) entry which is preliminary data.</text>
</comment>
<reference evidence="3 4" key="1">
    <citation type="submission" date="2019-02" db="EMBL/GenBank/DDBJ databases">
        <title>Deep-cultivation of Planctomycetes and their phenomic and genomic characterization uncovers novel biology.</title>
        <authorList>
            <person name="Wiegand S."/>
            <person name="Jogler M."/>
            <person name="Boedeker C."/>
            <person name="Pinto D."/>
            <person name="Vollmers J."/>
            <person name="Rivas-Marin E."/>
            <person name="Kohn T."/>
            <person name="Peeters S.H."/>
            <person name="Heuer A."/>
            <person name="Rast P."/>
            <person name="Oberbeckmann S."/>
            <person name="Bunk B."/>
            <person name="Jeske O."/>
            <person name="Meyerdierks A."/>
            <person name="Storesund J.E."/>
            <person name="Kallscheuer N."/>
            <person name="Luecker S."/>
            <person name="Lage O.M."/>
            <person name="Pohl T."/>
            <person name="Merkel B.J."/>
            <person name="Hornburger P."/>
            <person name="Mueller R.-W."/>
            <person name="Bruemmer F."/>
            <person name="Labrenz M."/>
            <person name="Spormann A.M."/>
            <person name="Op Den Camp H."/>
            <person name="Overmann J."/>
            <person name="Amann R."/>
            <person name="Jetten M.S.M."/>
            <person name="Mascher T."/>
            <person name="Medema M.H."/>
            <person name="Devos D.P."/>
            <person name="Kaster A.-K."/>
            <person name="Ovreas L."/>
            <person name="Rohde M."/>
            <person name="Galperin M.Y."/>
            <person name="Jogler C."/>
        </authorList>
    </citation>
    <scope>NUCLEOTIDE SEQUENCE [LARGE SCALE GENOMIC DNA]</scope>
    <source>
        <strain evidence="3 4">Pan54</strain>
    </source>
</reference>
<dbReference type="EMBL" id="SJPG01000001">
    <property type="protein sequence ID" value="TWT62676.1"/>
    <property type="molecule type" value="Genomic_DNA"/>
</dbReference>